<organism evidence="2 3">
    <name type="scientific">Polaromonas vacuolata</name>
    <dbReference type="NCBI Taxonomy" id="37448"/>
    <lineage>
        <taxon>Bacteria</taxon>
        <taxon>Pseudomonadati</taxon>
        <taxon>Pseudomonadota</taxon>
        <taxon>Betaproteobacteria</taxon>
        <taxon>Burkholderiales</taxon>
        <taxon>Comamonadaceae</taxon>
        <taxon>Polaromonas</taxon>
    </lineage>
</organism>
<sequence>MCEAGVQAGYPRTDDLNGYQQEGFGPMDRTNDARRSACQHLAWLLRSGQNTGLT</sequence>
<dbReference type="EC" id="1.1.99.1" evidence="2"/>
<keyword evidence="2" id="KW-0560">Oxidoreductase</keyword>
<name>A0A6H2H9V6_9BURK</name>
<dbReference type="EMBL" id="CP051461">
    <property type="protein sequence ID" value="QJC56662.1"/>
    <property type="molecule type" value="Genomic_DNA"/>
</dbReference>
<dbReference type="KEGG" id="pvac:HC248_01971"/>
<gene>
    <name evidence="2" type="primary">betA_3</name>
    <name evidence="2" type="ORF">HC248_01971</name>
</gene>
<dbReference type="GO" id="GO:0008812">
    <property type="term" value="F:choline dehydrogenase activity"/>
    <property type="evidence" value="ECO:0007669"/>
    <property type="project" value="UniProtKB-EC"/>
</dbReference>
<dbReference type="Proteomes" id="UP000502041">
    <property type="component" value="Chromosome"/>
</dbReference>
<reference evidence="2 3" key="1">
    <citation type="submission" date="2020-04" db="EMBL/GenBank/DDBJ databases">
        <title>Complete genome of a Psychrophilic, Marine, Gas Vacuolate Bacterium Polaromonas vacuolata KCTC 22033T.</title>
        <authorList>
            <person name="Hwang K."/>
            <person name="Kim K.M."/>
        </authorList>
    </citation>
    <scope>NUCLEOTIDE SEQUENCE [LARGE SCALE GENOMIC DNA]</scope>
    <source>
        <strain evidence="2 3">KCTC 22033</strain>
    </source>
</reference>
<accession>A0A6H2H9V6</accession>
<feature type="region of interest" description="Disordered" evidence="1">
    <location>
        <begin position="1"/>
        <end position="31"/>
    </location>
</feature>
<proteinExistence type="predicted"/>
<dbReference type="AlphaFoldDB" id="A0A6H2H9V6"/>
<dbReference type="Gene3D" id="3.30.560.10">
    <property type="entry name" value="Glucose Oxidase, domain 3"/>
    <property type="match status" value="1"/>
</dbReference>
<keyword evidence="3" id="KW-1185">Reference proteome</keyword>
<evidence type="ECO:0000256" key="1">
    <source>
        <dbReference type="SAM" id="MobiDB-lite"/>
    </source>
</evidence>
<evidence type="ECO:0000313" key="2">
    <source>
        <dbReference type="EMBL" id="QJC56662.1"/>
    </source>
</evidence>
<evidence type="ECO:0000313" key="3">
    <source>
        <dbReference type="Proteomes" id="UP000502041"/>
    </source>
</evidence>
<protein>
    <submittedName>
        <fullName evidence="2">Oxygen-dependent choline dehydrogenase</fullName>
        <ecNumber evidence="2">1.1.99.1</ecNumber>
    </submittedName>
</protein>